<keyword evidence="4" id="KW-1185">Reference proteome</keyword>
<feature type="chain" id="PRO_5047313446" evidence="1">
    <location>
        <begin position="27"/>
        <end position="314"/>
    </location>
</feature>
<feature type="signal peptide" evidence="1">
    <location>
        <begin position="1"/>
        <end position="26"/>
    </location>
</feature>
<protein>
    <submittedName>
        <fullName evidence="3">ABC transporter substrate-binding protein</fullName>
    </submittedName>
</protein>
<evidence type="ECO:0000313" key="4">
    <source>
        <dbReference type="Proteomes" id="UP001238805"/>
    </source>
</evidence>
<organism evidence="3 4">
    <name type="scientific">Corynebacterium suedekumii</name>
    <dbReference type="NCBI Taxonomy" id="3049801"/>
    <lineage>
        <taxon>Bacteria</taxon>
        <taxon>Bacillati</taxon>
        <taxon>Actinomycetota</taxon>
        <taxon>Actinomycetes</taxon>
        <taxon>Mycobacteriales</taxon>
        <taxon>Corynebacteriaceae</taxon>
        <taxon>Corynebacterium</taxon>
    </lineage>
</organism>
<feature type="domain" description="ABC-type glycine betaine transport system substrate-binding" evidence="2">
    <location>
        <begin position="43"/>
        <end position="312"/>
    </location>
</feature>
<dbReference type="CDD" id="cd13606">
    <property type="entry name" value="PBP2_ProX_like"/>
    <property type="match status" value="1"/>
</dbReference>
<proteinExistence type="predicted"/>
<dbReference type="InterPro" id="IPR007210">
    <property type="entry name" value="ABC_Gly_betaine_transp_sub-bd"/>
</dbReference>
<dbReference type="Proteomes" id="UP001238805">
    <property type="component" value="Chromosome"/>
</dbReference>
<dbReference type="Gene3D" id="3.40.190.120">
    <property type="entry name" value="Osmoprotection protein (prox), domain 2"/>
    <property type="match status" value="1"/>
</dbReference>
<accession>A0ABY8VM88</accession>
<evidence type="ECO:0000259" key="2">
    <source>
        <dbReference type="Pfam" id="PF04069"/>
    </source>
</evidence>
<dbReference type="RefSeq" id="WP_284875346.1">
    <property type="nucleotide sequence ID" value="NZ_CP126970.1"/>
</dbReference>
<evidence type="ECO:0000256" key="1">
    <source>
        <dbReference type="SAM" id="SignalP"/>
    </source>
</evidence>
<dbReference type="Pfam" id="PF04069">
    <property type="entry name" value="OpuAC"/>
    <property type="match status" value="1"/>
</dbReference>
<keyword evidence="1" id="KW-0732">Signal</keyword>
<name>A0ABY8VM88_9CORY</name>
<reference evidence="3 4" key="1">
    <citation type="submission" date="2023-05" db="EMBL/GenBank/DDBJ databases">
        <title>Corynebacterium suedekumii sp. nov. and Corynebacterium breve sp. nov. isolated from raw cow's milk.</title>
        <authorList>
            <person name="Baer M.K."/>
            <person name="Mehl L."/>
            <person name="Hellmuth R."/>
            <person name="Marke G."/>
            <person name="Lipski A."/>
        </authorList>
    </citation>
    <scope>NUCLEOTIDE SEQUENCE [LARGE SCALE GENOMIC DNA]</scope>
    <source>
        <strain evidence="3 4">LM112</strain>
    </source>
</reference>
<dbReference type="Gene3D" id="3.40.190.10">
    <property type="entry name" value="Periplasmic binding protein-like II"/>
    <property type="match status" value="1"/>
</dbReference>
<dbReference type="PROSITE" id="PS51257">
    <property type="entry name" value="PROKAR_LIPOPROTEIN"/>
    <property type="match status" value="1"/>
</dbReference>
<evidence type="ECO:0000313" key="3">
    <source>
        <dbReference type="EMBL" id="WIM70766.1"/>
    </source>
</evidence>
<gene>
    <name evidence="3" type="ORF">QP029_02745</name>
</gene>
<sequence>MKIRLTTVTATTALLGLALTACSSTSDDPLATDSTGTAAADEDTIVIGTANFPESEIIGQVWAAALEDAGFDVEVSSAIGSREVYLRALEEGSIDIVPEYTGNLAQFYEADLAAGASSDDVFAALEGVLPEGITAGEYAEGESKDSYRVTRDLADEHDLSTLADLNNLDQVRVAGNPELAERPYGPPGLTDVYGVDAAKITMVPISDGGGPLTVAALTEGTAEVANIYTTSPSLDSEGNEVDLVTLEDPEGMILPQNVLPLMRAGDVPQDAIDVITGVNGHITTDALVAMNLRNIGEEKAEPPVIARDFVDEHA</sequence>
<dbReference type="EMBL" id="CP126970">
    <property type="protein sequence ID" value="WIM70766.1"/>
    <property type="molecule type" value="Genomic_DNA"/>
</dbReference>
<dbReference type="SUPFAM" id="SSF53850">
    <property type="entry name" value="Periplasmic binding protein-like II"/>
    <property type="match status" value="1"/>
</dbReference>